<organism evidence="4 5">
    <name type="scientific">Kaistia defluvii</name>
    <dbReference type="NCBI Taxonomy" id="410841"/>
    <lineage>
        <taxon>Bacteria</taxon>
        <taxon>Pseudomonadati</taxon>
        <taxon>Pseudomonadota</taxon>
        <taxon>Alphaproteobacteria</taxon>
        <taxon>Hyphomicrobiales</taxon>
        <taxon>Kaistiaceae</taxon>
        <taxon>Kaistia</taxon>
    </lineage>
</organism>
<dbReference type="EMBL" id="JBEPSM010000001">
    <property type="protein sequence ID" value="MET4634000.1"/>
    <property type="molecule type" value="Genomic_DNA"/>
</dbReference>
<evidence type="ECO:0000256" key="1">
    <source>
        <dbReference type="ARBA" id="ARBA00038494"/>
    </source>
</evidence>
<evidence type="ECO:0000256" key="2">
    <source>
        <dbReference type="SAM" id="MobiDB-lite"/>
    </source>
</evidence>
<accession>A0ABV2R038</accession>
<sequence length="274" mass="30291">MHSGKTATKLSATIITKNEARDLPACLASLAFCDEIVVVDSGSTDATVAIAEAHGCRVLIRTDWIGFGAQKQRALDAATGDWVLSIDADETIPPALAAEIRAAIETGANAGYRINRLNIFLGKPLRHGGWYPDYHVRVVRRDLARFTPDIVHESLIVEGKVGDLRHDMPHQTYRDIDELLDKQRRYAISGGEQRRSRHKGGVFRAARRATRTFLKLYILKRGFLDGREGFLAAAANTQEIFWRYVSAGWTAPEADSAAEPKSVSPTRSEPEARP</sequence>
<dbReference type="InterPro" id="IPR029044">
    <property type="entry name" value="Nucleotide-diphossugar_trans"/>
</dbReference>
<dbReference type="Pfam" id="PF00535">
    <property type="entry name" value="Glycos_transf_2"/>
    <property type="match status" value="1"/>
</dbReference>
<feature type="region of interest" description="Disordered" evidence="2">
    <location>
        <begin position="253"/>
        <end position="274"/>
    </location>
</feature>
<protein>
    <submittedName>
        <fullName evidence="4">Glycosyltransferase involved in cell wall biosynthesis</fullName>
    </submittedName>
</protein>
<name>A0ABV2R038_9HYPH</name>
<dbReference type="RefSeq" id="WP_354550573.1">
    <property type="nucleotide sequence ID" value="NZ_JBEPSM010000001.1"/>
</dbReference>
<dbReference type="Gene3D" id="3.90.550.10">
    <property type="entry name" value="Spore Coat Polysaccharide Biosynthesis Protein SpsA, Chain A"/>
    <property type="match status" value="1"/>
</dbReference>
<reference evidence="4 5" key="1">
    <citation type="submission" date="2024-06" db="EMBL/GenBank/DDBJ databases">
        <title>Sorghum-associated microbial communities from plants grown in Nebraska, USA.</title>
        <authorList>
            <person name="Schachtman D."/>
        </authorList>
    </citation>
    <scope>NUCLEOTIDE SEQUENCE [LARGE SCALE GENOMIC DNA]</scope>
    <source>
        <strain evidence="4 5">3207</strain>
    </source>
</reference>
<dbReference type="PANTHER" id="PTHR43630:SF2">
    <property type="entry name" value="GLYCOSYLTRANSFERASE"/>
    <property type="match status" value="1"/>
</dbReference>
<dbReference type="PANTHER" id="PTHR43630">
    <property type="entry name" value="POLY-BETA-1,6-N-ACETYL-D-GLUCOSAMINE SYNTHASE"/>
    <property type="match status" value="1"/>
</dbReference>
<dbReference type="CDD" id="cd02511">
    <property type="entry name" value="Beta4Glucosyltransferase"/>
    <property type="match status" value="1"/>
</dbReference>
<keyword evidence="5" id="KW-1185">Reference proteome</keyword>
<evidence type="ECO:0000259" key="3">
    <source>
        <dbReference type="Pfam" id="PF00535"/>
    </source>
</evidence>
<dbReference type="SUPFAM" id="SSF53448">
    <property type="entry name" value="Nucleotide-diphospho-sugar transferases"/>
    <property type="match status" value="1"/>
</dbReference>
<comment type="caution">
    <text evidence="4">The sequence shown here is derived from an EMBL/GenBank/DDBJ whole genome shotgun (WGS) entry which is preliminary data.</text>
</comment>
<comment type="similarity">
    <text evidence="1">Belongs to the glycosyltransferase 2 family. WaaE/KdtX subfamily.</text>
</comment>
<dbReference type="Proteomes" id="UP001549321">
    <property type="component" value="Unassembled WGS sequence"/>
</dbReference>
<gene>
    <name evidence="4" type="ORF">ABIE08_001913</name>
</gene>
<evidence type="ECO:0000313" key="5">
    <source>
        <dbReference type="Proteomes" id="UP001549321"/>
    </source>
</evidence>
<dbReference type="InterPro" id="IPR001173">
    <property type="entry name" value="Glyco_trans_2-like"/>
</dbReference>
<evidence type="ECO:0000313" key="4">
    <source>
        <dbReference type="EMBL" id="MET4634000.1"/>
    </source>
</evidence>
<feature type="domain" description="Glycosyltransferase 2-like" evidence="3">
    <location>
        <begin position="11"/>
        <end position="116"/>
    </location>
</feature>
<proteinExistence type="inferred from homology"/>